<sequence>MELLRGPLGVGGDQAWEVATAHAMLRRISAGETSAVLRVYRPDARVVAFGRRDSLLPGFPEAVAVAREAGFTPVLRAPGGRAVAYTENSLVVDHAGPDPGRLAGMDERFVGYAELWSRVLAAHGVDAQVGAVPGEYCPGAHSVNARGRVKLVGTAQRMVRGAWLFSAVAILDDADVLRPLLTEIYRALDLPFDDDSVGSIADEAPGGSLVGFEDSLIAAYDREFGLSPAALPEELLTRAKSLADDHRVTG</sequence>
<dbReference type="OrthoDB" id="5243608at2"/>
<gene>
    <name evidence="2" type="ORF">FHU35_121048</name>
</gene>
<evidence type="ECO:0000313" key="2">
    <source>
        <dbReference type="EMBL" id="TWF96047.1"/>
    </source>
</evidence>
<dbReference type="PROSITE" id="PS51733">
    <property type="entry name" value="BPL_LPL_CATALYTIC"/>
    <property type="match status" value="1"/>
</dbReference>
<proteinExistence type="predicted"/>
<accession>A0A561U9M1</accession>
<reference evidence="2 3" key="1">
    <citation type="submission" date="2019-06" db="EMBL/GenBank/DDBJ databases">
        <title>Sequencing the genomes of 1000 actinobacteria strains.</title>
        <authorList>
            <person name="Klenk H.-P."/>
        </authorList>
    </citation>
    <scope>NUCLEOTIDE SEQUENCE [LARGE SCALE GENOMIC DNA]</scope>
    <source>
        <strain evidence="2 3">DSM 46699</strain>
    </source>
</reference>
<dbReference type="RefSeq" id="WP_145739441.1">
    <property type="nucleotide sequence ID" value="NZ_VIWX01000002.1"/>
</dbReference>
<dbReference type="Gene3D" id="3.30.930.10">
    <property type="entry name" value="Bira Bifunctional Protein, Domain 2"/>
    <property type="match status" value="1"/>
</dbReference>
<dbReference type="EMBL" id="VIWX01000002">
    <property type="protein sequence ID" value="TWF96047.1"/>
    <property type="molecule type" value="Genomic_DNA"/>
</dbReference>
<organism evidence="2 3">
    <name type="scientific">Saccharopolyspora dendranthemae</name>
    <dbReference type="NCBI Taxonomy" id="1181886"/>
    <lineage>
        <taxon>Bacteria</taxon>
        <taxon>Bacillati</taxon>
        <taxon>Actinomycetota</taxon>
        <taxon>Actinomycetes</taxon>
        <taxon>Pseudonocardiales</taxon>
        <taxon>Pseudonocardiaceae</taxon>
        <taxon>Saccharopolyspora</taxon>
    </lineage>
</organism>
<dbReference type="GO" id="GO:0016874">
    <property type="term" value="F:ligase activity"/>
    <property type="evidence" value="ECO:0007669"/>
    <property type="project" value="UniProtKB-KW"/>
</dbReference>
<dbReference type="InterPro" id="IPR004143">
    <property type="entry name" value="BPL_LPL_catalytic"/>
</dbReference>
<keyword evidence="2" id="KW-0436">Ligase</keyword>
<dbReference type="Pfam" id="PF21948">
    <property type="entry name" value="LplA-B_cat"/>
    <property type="match status" value="1"/>
</dbReference>
<dbReference type="AlphaFoldDB" id="A0A561U9M1"/>
<dbReference type="SUPFAM" id="SSF55681">
    <property type="entry name" value="Class II aaRS and biotin synthetases"/>
    <property type="match status" value="1"/>
</dbReference>
<evidence type="ECO:0000313" key="3">
    <source>
        <dbReference type="Proteomes" id="UP000316184"/>
    </source>
</evidence>
<protein>
    <submittedName>
        <fullName evidence="2">Lipoate-protein ligase A</fullName>
    </submittedName>
</protein>
<feature type="domain" description="BPL/LPL catalytic" evidence="1">
    <location>
        <begin position="31"/>
        <end position="228"/>
    </location>
</feature>
<evidence type="ECO:0000259" key="1">
    <source>
        <dbReference type="PROSITE" id="PS51733"/>
    </source>
</evidence>
<dbReference type="Proteomes" id="UP000316184">
    <property type="component" value="Unassembled WGS sequence"/>
</dbReference>
<dbReference type="InterPro" id="IPR045864">
    <property type="entry name" value="aa-tRNA-synth_II/BPL/LPL"/>
</dbReference>
<comment type="caution">
    <text evidence="2">The sequence shown here is derived from an EMBL/GenBank/DDBJ whole genome shotgun (WGS) entry which is preliminary data.</text>
</comment>
<keyword evidence="3" id="KW-1185">Reference proteome</keyword>
<name>A0A561U9M1_9PSEU</name>